<keyword evidence="2" id="KW-1185">Reference proteome</keyword>
<protein>
    <submittedName>
        <fullName evidence="1">Uncharacterized protein</fullName>
    </submittedName>
</protein>
<organism evidence="1 2">
    <name type="scientific">Xylocopilactobacillus apicola</name>
    <dbReference type="NCBI Taxonomy" id="2932184"/>
    <lineage>
        <taxon>Bacteria</taxon>
        <taxon>Bacillati</taxon>
        <taxon>Bacillota</taxon>
        <taxon>Bacilli</taxon>
        <taxon>Lactobacillales</taxon>
        <taxon>Lactobacillaceae</taxon>
        <taxon>Xylocopilactobacillus</taxon>
    </lineage>
</organism>
<gene>
    <name evidence="1" type="ORF">XA3_16750</name>
</gene>
<evidence type="ECO:0000313" key="2">
    <source>
        <dbReference type="Proteomes" id="UP001321861"/>
    </source>
</evidence>
<evidence type="ECO:0000313" key="1">
    <source>
        <dbReference type="EMBL" id="BDR59234.1"/>
    </source>
</evidence>
<name>A0AAU9CZ01_9LACO</name>
<dbReference type="EMBL" id="AP026802">
    <property type="protein sequence ID" value="BDR59234.1"/>
    <property type="molecule type" value="Genomic_DNA"/>
</dbReference>
<dbReference type="AlphaFoldDB" id="A0AAU9CZ01"/>
<sequence length="54" mass="5805">MKLVKKLGYILAVLSGVWAINFALNFKQNNRAADFPANVATLTNGSVYRGGGFS</sequence>
<accession>A0AAU9CZ01</accession>
<dbReference type="RefSeq" id="WP_317635040.1">
    <property type="nucleotide sequence ID" value="NZ_AP026802.1"/>
</dbReference>
<dbReference type="KEGG" id="xap:XA3_16750"/>
<proteinExistence type="predicted"/>
<dbReference type="Proteomes" id="UP001321861">
    <property type="component" value="Chromosome"/>
</dbReference>
<reference evidence="1 2" key="1">
    <citation type="journal article" date="2023" name="Microbiol. Spectr.">
        <title>Symbiosis of Carpenter Bees with Uncharacterized Lactic Acid Bacteria Showing NAD Auxotrophy.</title>
        <authorList>
            <person name="Kawasaki S."/>
            <person name="Ozawa K."/>
            <person name="Mori T."/>
            <person name="Yamamoto A."/>
            <person name="Ito M."/>
            <person name="Ohkuma M."/>
            <person name="Sakamoto M."/>
            <person name="Matsutani M."/>
        </authorList>
    </citation>
    <scope>NUCLEOTIDE SEQUENCE [LARGE SCALE GENOMIC DNA]</scope>
    <source>
        <strain evidence="1 2">XA3</strain>
    </source>
</reference>